<dbReference type="Gene3D" id="2.120.10.90">
    <property type="entry name" value="DNA gyrase/topoisomerase IV, subunit A, C-terminal"/>
    <property type="match status" value="1"/>
</dbReference>
<feature type="coiled-coil region" evidence="12">
    <location>
        <begin position="463"/>
        <end position="497"/>
    </location>
</feature>
<evidence type="ECO:0000256" key="1">
    <source>
        <dbReference type="ARBA" id="ARBA00000185"/>
    </source>
</evidence>
<feature type="domain" description="Topo IIA-type catalytic" evidence="13">
    <location>
        <begin position="61"/>
        <end position="526"/>
    </location>
</feature>
<dbReference type="SUPFAM" id="SSF101904">
    <property type="entry name" value="GyrA/ParC C-terminal domain-like"/>
    <property type="match status" value="1"/>
</dbReference>
<dbReference type="InterPro" id="IPR013758">
    <property type="entry name" value="Topo_IIA_A/C_ab"/>
</dbReference>
<dbReference type="InterPro" id="IPR035516">
    <property type="entry name" value="Gyrase/topoIV_suA_C"/>
</dbReference>
<evidence type="ECO:0000256" key="3">
    <source>
        <dbReference type="ARBA" id="ARBA00022490"/>
    </source>
</evidence>
<evidence type="ECO:0000256" key="5">
    <source>
        <dbReference type="ARBA" id="ARBA00022840"/>
    </source>
</evidence>
<evidence type="ECO:0000256" key="11">
    <source>
        <dbReference type="PROSITE-ProRule" id="PRU01384"/>
    </source>
</evidence>
<dbReference type="FunFam" id="1.10.268.10:FF:000001">
    <property type="entry name" value="DNA gyrase subunit A"/>
    <property type="match status" value="1"/>
</dbReference>
<gene>
    <name evidence="10" type="primary">gyrA</name>
    <name evidence="14" type="ORF">CEG42_00900</name>
</gene>
<sequence length="850" mass="95596">MLKIEVYKILWQLKKPKKSRLTTEEIKQQLEGSTIKEQSITKEVETSFLDYSMSVIVARALPDVRDGFKPVHRRALFAAFENGMTHDKPYKKSARWVGDVIGKYHPHGDQAVYQTIVRMAQDFSMRYLLVDGHGNFGSIDGDSAAAMRYTEARLSKISYELLKYIDKETVDFVPNYDASEQEPSVLPSGFPNLLTNGTTGIAVGMATNIPPHNLTEVCQAIKAYAKNHNVTISEIMEYLKGPDFPTGAEIYGDSGIIKYFNTGRGSVTIRSKYEIEDIGQGRVAIVVTEIPYMVNKANLIEKIVELVTNKQIEGISDLRDESSRDGIRIVIEVKRDVIPEVLLNKLFKTTPLQTNFSVNNLALVNGVPMVLNIKEMIKYYFEHQIEILVRRTNFDLKKAKERIHIVEGLVIAVNNIDEVIKIIKASGDDDIASKSLIQRFDLTELQTKAILEMRLRALTGLNIDKLKKEYEDLILVIKDLEDVLNNYNRQVNIICENLDYLIEKFGDERRTEIMYGVSSHIDDEDLIPVEDIVVTMSKRGYFKRLPIDTYKNQRRGGVGVQGLKTYEDDDVEKILVANTHTDLLFFSDLGRVYRLRGHEVPLGSRQSKGIPAINFLPIEKSESILTILPIDNYDQGSLFFTTSKGIIKRANLSDFESIRANGKIAITLKDGDKLFSVMQTLGNDEVFIGASNGNVIRFNENDAREMGRIATGVKGINLENDEYVVGTGLSSHGEYVLAVGSKGLGKLTDINDYRLTKRGAKGVNTLKVNDKTGNLVSIKVVNREEEALIITTSGKVIRLSIKDISVIGRNTSGVKLISLENKEEVKSIAIFKKEEINDEQLLQENDYNLK</sequence>
<keyword evidence="3 10" id="KW-0963">Cytoplasm</keyword>
<dbReference type="InterPro" id="IPR050220">
    <property type="entry name" value="Type_II_DNA_Topoisomerases"/>
</dbReference>
<evidence type="ECO:0000256" key="8">
    <source>
        <dbReference type="ARBA" id="ARBA00023235"/>
    </source>
</evidence>
<dbReference type="SUPFAM" id="SSF56719">
    <property type="entry name" value="Type II DNA topoisomerase"/>
    <property type="match status" value="1"/>
</dbReference>
<dbReference type="InterPro" id="IPR013757">
    <property type="entry name" value="Topo_IIA_A_a_sf"/>
</dbReference>
<keyword evidence="8 10" id="KW-0413">Isomerase</keyword>
<comment type="function">
    <text evidence="10">A type II topoisomerase that negatively supercoils closed circular double-stranded (ds) DNA in an ATP-dependent manner to modulate DNA topology and maintain chromosomes in an underwound state. Negative supercoiling favors strand separation, and DNA replication, transcription, recombination and repair, all of which involve strand separation. Also able to catalyze the interconversion of other topological isomers of dsDNA rings, including catenanes and knotted rings. Type II topoisomerases break and join 2 DNA strands simultaneously in an ATP-dependent manner.</text>
</comment>
<dbReference type="Pfam" id="PF00521">
    <property type="entry name" value="DNA_topoisoIV"/>
    <property type="match status" value="1"/>
</dbReference>
<evidence type="ECO:0000256" key="12">
    <source>
        <dbReference type="SAM" id="Coils"/>
    </source>
</evidence>
<evidence type="ECO:0000256" key="2">
    <source>
        <dbReference type="ARBA" id="ARBA00008263"/>
    </source>
</evidence>
<evidence type="ECO:0000313" key="15">
    <source>
        <dbReference type="Proteomes" id="UP000197054"/>
    </source>
</evidence>
<comment type="miscellaneous">
    <text evidence="10">Few gyrases are as efficient as E.coli at forming negative supercoils. Not all organisms have 2 type II topoisomerases; in organisms with a single type II topoisomerase this enzyme also has to decatenate newly replicated chromosomes.</text>
</comment>
<dbReference type="GO" id="GO:0006261">
    <property type="term" value="P:DNA-templated DNA replication"/>
    <property type="evidence" value="ECO:0007669"/>
    <property type="project" value="UniProtKB-UniRule"/>
</dbReference>
<dbReference type="GO" id="GO:0005694">
    <property type="term" value="C:chromosome"/>
    <property type="evidence" value="ECO:0007669"/>
    <property type="project" value="InterPro"/>
</dbReference>
<reference evidence="14 15" key="1">
    <citation type="submission" date="2017-06" db="EMBL/GenBank/DDBJ databases">
        <title>Genome Sequencing and Comparative Genomics Analysis of Five Ureaplasma Urealyticums with Different Drug Resistance.</title>
        <authorList>
            <person name="Ma L."/>
            <person name="Jia T."/>
        </authorList>
    </citation>
    <scope>NUCLEOTIDE SEQUENCE [LARGE SCALE GENOMIC DNA]</scope>
    <source>
        <strain evidence="15">hebnu uu3</strain>
    </source>
</reference>
<keyword evidence="5 10" id="KW-0067">ATP-binding</keyword>
<dbReference type="FunFam" id="3.90.199.10:FF:000001">
    <property type="entry name" value="DNA gyrase subunit A"/>
    <property type="match status" value="1"/>
</dbReference>
<comment type="subcellular location">
    <subcellularLocation>
        <location evidence="10">Cytoplasm</location>
    </subcellularLocation>
</comment>
<dbReference type="EC" id="5.6.2.2" evidence="10"/>
<dbReference type="NCBIfam" id="NF004043">
    <property type="entry name" value="PRK05560.1"/>
    <property type="match status" value="1"/>
</dbReference>
<dbReference type="Gene3D" id="3.30.1360.40">
    <property type="match status" value="1"/>
</dbReference>
<evidence type="ECO:0000256" key="10">
    <source>
        <dbReference type="HAMAP-Rule" id="MF_01897"/>
    </source>
</evidence>
<evidence type="ECO:0000256" key="6">
    <source>
        <dbReference type="ARBA" id="ARBA00023029"/>
    </source>
</evidence>
<dbReference type="NCBIfam" id="TIGR01063">
    <property type="entry name" value="gyrA"/>
    <property type="match status" value="1"/>
</dbReference>
<feature type="active site" description="O-(5'-phospho-DNA)-tyrosine intermediate" evidence="10 11">
    <location>
        <position position="149"/>
    </location>
</feature>
<dbReference type="GO" id="GO:0034335">
    <property type="term" value="F:DNA negative supercoiling activity"/>
    <property type="evidence" value="ECO:0007669"/>
    <property type="project" value="UniProtKB-ARBA"/>
</dbReference>
<evidence type="ECO:0000259" key="13">
    <source>
        <dbReference type="PROSITE" id="PS52040"/>
    </source>
</evidence>
<proteinExistence type="inferred from homology"/>
<protein>
    <recommendedName>
        <fullName evidence="10">DNA gyrase subunit A</fullName>
        <ecNumber evidence="10">5.6.2.2</ecNumber>
    </recommendedName>
</protein>
<keyword evidence="4 10" id="KW-0547">Nucleotide-binding</keyword>
<evidence type="ECO:0000256" key="7">
    <source>
        <dbReference type="ARBA" id="ARBA00023125"/>
    </source>
</evidence>
<comment type="subunit">
    <text evidence="10">Heterotetramer, composed of two GyrA and two GyrB chains. In the heterotetramer, GyrA contains the active site tyrosine that forms a transient covalent intermediate with DNA, while GyrB binds cofactors and catalyzes ATP hydrolysis.</text>
</comment>
<dbReference type="SMART" id="SM00434">
    <property type="entry name" value="TOP4c"/>
    <property type="match status" value="1"/>
</dbReference>
<keyword evidence="7 10" id="KW-0238">DNA-binding</keyword>
<dbReference type="GO" id="GO:0006265">
    <property type="term" value="P:DNA topological change"/>
    <property type="evidence" value="ECO:0007669"/>
    <property type="project" value="UniProtKB-UniRule"/>
</dbReference>
<dbReference type="FunFam" id="2.120.10.90:FF:000005">
    <property type="entry name" value="DNA topoisomerase 4 subunit A"/>
    <property type="match status" value="1"/>
</dbReference>
<dbReference type="GO" id="GO:0005737">
    <property type="term" value="C:cytoplasm"/>
    <property type="evidence" value="ECO:0007669"/>
    <property type="project" value="UniProtKB-SubCell"/>
</dbReference>
<evidence type="ECO:0000256" key="9">
    <source>
        <dbReference type="ARBA" id="ARBA00063644"/>
    </source>
</evidence>
<dbReference type="InterPro" id="IPR006691">
    <property type="entry name" value="GyrA/parC_rep"/>
</dbReference>
<dbReference type="Gene3D" id="1.10.268.10">
    <property type="entry name" value="Topoisomerase, domain 3"/>
    <property type="match status" value="1"/>
</dbReference>
<dbReference type="NCBIfam" id="NF004044">
    <property type="entry name" value="PRK05561.1"/>
    <property type="match status" value="1"/>
</dbReference>
<dbReference type="CDD" id="cd00187">
    <property type="entry name" value="TOP4c"/>
    <property type="match status" value="1"/>
</dbReference>
<dbReference type="Gene3D" id="3.90.199.10">
    <property type="entry name" value="Topoisomerase II, domain 5"/>
    <property type="match status" value="1"/>
</dbReference>
<dbReference type="AlphaFoldDB" id="A0AAC9T055"/>
<dbReference type="Proteomes" id="UP000197054">
    <property type="component" value="Chromosome"/>
</dbReference>
<evidence type="ECO:0000313" key="14">
    <source>
        <dbReference type="EMBL" id="ASD29801.1"/>
    </source>
</evidence>
<dbReference type="RefSeq" id="WP_088444146.1">
    <property type="nucleotide sequence ID" value="NZ_CP021991.1"/>
</dbReference>
<accession>A0AAC9T055</accession>
<dbReference type="GO" id="GO:0005524">
    <property type="term" value="F:ATP binding"/>
    <property type="evidence" value="ECO:0007669"/>
    <property type="project" value="UniProtKB-UniRule"/>
</dbReference>
<comment type="catalytic activity">
    <reaction evidence="1 10 11">
        <text>ATP-dependent breakage, passage and rejoining of double-stranded DNA.</text>
        <dbReference type="EC" id="5.6.2.2"/>
    </reaction>
</comment>
<dbReference type="PANTHER" id="PTHR43493:SF5">
    <property type="entry name" value="DNA GYRASE SUBUNIT A, CHLOROPLASTIC_MITOCHONDRIAL"/>
    <property type="match status" value="1"/>
</dbReference>
<dbReference type="FunFam" id="3.30.1360.40:FF:000002">
    <property type="entry name" value="DNA gyrase subunit A"/>
    <property type="match status" value="1"/>
</dbReference>
<dbReference type="EMBL" id="CP021991">
    <property type="protein sequence ID" value="ASD29801.1"/>
    <property type="molecule type" value="Genomic_DNA"/>
</dbReference>
<evidence type="ECO:0000256" key="4">
    <source>
        <dbReference type="ARBA" id="ARBA00022741"/>
    </source>
</evidence>
<dbReference type="InterPro" id="IPR002205">
    <property type="entry name" value="Topo_IIA_dom_A"/>
</dbReference>
<dbReference type="PROSITE" id="PS52040">
    <property type="entry name" value="TOPO_IIA"/>
    <property type="match status" value="1"/>
</dbReference>
<comment type="subunit">
    <text evidence="9">Heterotetramer composed of ParC and ParE.</text>
</comment>
<comment type="similarity">
    <text evidence="2 10">Belongs to the type II topoisomerase GyrA/ParC subunit family.</text>
</comment>
<dbReference type="GO" id="GO:0003677">
    <property type="term" value="F:DNA binding"/>
    <property type="evidence" value="ECO:0007669"/>
    <property type="project" value="UniProtKB-UniRule"/>
</dbReference>
<feature type="short sequence motif" description="GyrA-box" evidence="10">
    <location>
        <begin position="553"/>
        <end position="559"/>
    </location>
</feature>
<dbReference type="InterPro" id="IPR005743">
    <property type="entry name" value="GyrA"/>
</dbReference>
<name>A0AAC9T055_UREPR</name>
<dbReference type="GO" id="GO:0009330">
    <property type="term" value="C:DNA topoisomerase type II (double strand cut, ATP-hydrolyzing) complex"/>
    <property type="evidence" value="ECO:0007669"/>
    <property type="project" value="TreeGrafter"/>
</dbReference>
<organism evidence="14 15">
    <name type="scientific">Ureaplasma parvum</name>
    <name type="common">Ureaplasma urealyticum biotype 1</name>
    <dbReference type="NCBI Taxonomy" id="134821"/>
    <lineage>
        <taxon>Bacteria</taxon>
        <taxon>Bacillati</taxon>
        <taxon>Mycoplasmatota</taxon>
        <taxon>Mycoplasmoidales</taxon>
        <taxon>Mycoplasmoidaceae</taxon>
        <taxon>Ureaplasma</taxon>
    </lineage>
</organism>
<dbReference type="HAMAP" id="MF_01897">
    <property type="entry name" value="GyrA"/>
    <property type="match status" value="1"/>
</dbReference>
<keyword evidence="12" id="KW-0175">Coiled coil</keyword>
<dbReference type="Pfam" id="PF03989">
    <property type="entry name" value="DNA_gyraseA_C"/>
    <property type="match status" value="6"/>
</dbReference>
<dbReference type="PANTHER" id="PTHR43493">
    <property type="entry name" value="DNA GYRASE/TOPOISOMERASE SUBUNIT A"/>
    <property type="match status" value="1"/>
</dbReference>
<dbReference type="InterPro" id="IPR013760">
    <property type="entry name" value="Topo_IIA-like_dom_sf"/>
</dbReference>
<keyword evidence="6 10" id="KW-0799">Topoisomerase</keyword>